<proteinExistence type="predicted"/>
<protein>
    <submittedName>
        <fullName evidence="1">Cytochrome P450 714C2</fullName>
    </submittedName>
</protein>
<dbReference type="Proteomes" id="UP000325315">
    <property type="component" value="Unassembled WGS sequence"/>
</dbReference>
<evidence type="ECO:0000313" key="1">
    <source>
        <dbReference type="EMBL" id="KAA3489612.1"/>
    </source>
</evidence>
<dbReference type="EMBL" id="SMMG02000001">
    <property type="protein sequence ID" value="KAA3489612.1"/>
    <property type="molecule type" value="Genomic_DNA"/>
</dbReference>
<dbReference type="AlphaFoldDB" id="A0A5B6X8Q3"/>
<evidence type="ECO:0000313" key="2">
    <source>
        <dbReference type="Proteomes" id="UP000325315"/>
    </source>
</evidence>
<accession>A0A5B6X8Q3</accession>
<organism evidence="1 2">
    <name type="scientific">Gossypium australe</name>
    <dbReference type="NCBI Taxonomy" id="47621"/>
    <lineage>
        <taxon>Eukaryota</taxon>
        <taxon>Viridiplantae</taxon>
        <taxon>Streptophyta</taxon>
        <taxon>Embryophyta</taxon>
        <taxon>Tracheophyta</taxon>
        <taxon>Spermatophyta</taxon>
        <taxon>Magnoliopsida</taxon>
        <taxon>eudicotyledons</taxon>
        <taxon>Gunneridae</taxon>
        <taxon>Pentapetalae</taxon>
        <taxon>rosids</taxon>
        <taxon>malvids</taxon>
        <taxon>Malvales</taxon>
        <taxon>Malvaceae</taxon>
        <taxon>Malvoideae</taxon>
        <taxon>Gossypium</taxon>
    </lineage>
</organism>
<gene>
    <name evidence="1" type="ORF">EPI10_033202</name>
</gene>
<comment type="caution">
    <text evidence="1">The sequence shown here is derived from an EMBL/GenBank/DDBJ whole genome shotgun (WGS) entry which is preliminary data.</text>
</comment>
<keyword evidence="2" id="KW-1185">Reference proteome</keyword>
<sequence length="83" mass="9650">MTELLVLFAIIPSNFSPAIAPSYRHSPQYALLIQLEFGVNLLIQKIRDTGTLFFFFFFFIIKRFPLVAEEDAKNSPFAQKHKR</sequence>
<dbReference type="OrthoDB" id="10526156at2759"/>
<reference evidence="2" key="1">
    <citation type="journal article" date="2019" name="Plant Biotechnol. J.">
        <title>Genome sequencing of the Australian wild diploid species Gossypium australe highlights disease resistance and delayed gland morphogenesis.</title>
        <authorList>
            <person name="Cai Y."/>
            <person name="Cai X."/>
            <person name="Wang Q."/>
            <person name="Wang P."/>
            <person name="Zhang Y."/>
            <person name="Cai C."/>
            <person name="Xu Y."/>
            <person name="Wang K."/>
            <person name="Zhou Z."/>
            <person name="Wang C."/>
            <person name="Geng S."/>
            <person name="Li B."/>
            <person name="Dong Q."/>
            <person name="Hou Y."/>
            <person name="Wang H."/>
            <person name="Ai P."/>
            <person name="Liu Z."/>
            <person name="Yi F."/>
            <person name="Sun M."/>
            <person name="An G."/>
            <person name="Cheng J."/>
            <person name="Zhang Y."/>
            <person name="Shi Q."/>
            <person name="Xie Y."/>
            <person name="Shi X."/>
            <person name="Chang Y."/>
            <person name="Huang F."/>
            <person name="Chen Y."/>
            <person name="Hong S."/>
            <person name="Mi L."/>
            <person name="Sun Q."/>
            <person name="Zhang L."/>
            <person name="Zhou B."/>
            <person name="Peng R."/>
            <person name="Zhang X."/>
            <person name="Liu F."/>
        </authorList>
    </citation>
    <scope>NUCLEOTIDE SEQUENCE [LARGE SCALE GENOMIC DNA]</scope>
    <source>
        <strain evidence="2">cv. PA1801</strain>
    </source>
</reference>
<name>A0A5B6X8Q3_9ROSI</name>